<name>A0A517SAQ9_9PLAN</name>
<reference evidence="2 3" key="1">
    <citation type="submission" date="2019-02" db="EMBL/GenBank/DDBJ databases">
        <title>Deep-cultivation of Planctomycetes and their phenomic and genomic characterization uncovers novel biology.</title>
        <authorList>
            <person name="Wiegand S."/>
            <person name="Jogler M."/>
            <person name="Boedeker C."/>
            <person name="Pinto D."/>
            <person name="Vollmers J."/>
            <person name="Rivas-Marin E."/>
            <person name="Kohn T."/>
            <person name="Peeters S.H."/>
            <person name="Heuer A."/>
            <person name="Rast P."/>
            <person name="Oberbeckmann S."/>
            <person name="Bunk B."/>
            <person name="Jeske O."/>
            <person name="Meyerdierks A."/>
            <person name="Storesund J.E."/>
            <person name="Kallscheuer N."/>
            <person name="Luecker S."/>
            <person name="Lage O.M."/>
            <person name="Pohl T."/>
            <person name="Merkel B.J."/>
            <person name="Hornburger P."/>
            <person name="Mueller R.-W."/>
            <person name="Bruemmer F."/>
            <person name="Labrenz M."/>
            <person name="Spormann A.M."/>
            <person name="Op den Camp H."/>
            <person name="Overmann J."/>
            <person name="Amann R."/>
            <person name="Jetten M.S.M."/>
            <person name="Mascher T."/>
            <person name="Medema M.H."/>
            <person name="Devos D.P."/>
            <person name="Kaster A.-K."/>
            <person name="Ovreas L."/>
            <person name="Rohde M."/>
            <person name="Galperin M.Y."/>
            <person name="Jogler C."/>
        </authorList>
    </citation>
    <scope>NUCLEOTIDE SEQUENCE [LARGE SCALE GENOMIC DNA]</scope>
    <source>
        <strain evidence="2 3">Pan44</strain>
    </source>
</reference>
<proteinExistence type="inferred from homology"/>
<dbReference type="InterPro" id="IPR004394">
    <property type="entry name" value="Iojap/RsfS/C7orf30"/>
</dbReference>
<dbReference type="InParanoid" id="A0A517SAQ9"/>
<dbReference type="Gene3D" id="3.30.460.10">
    <property type="entry name" value="Beta Polymerase, domain 2"/>
    <property type="match status" value="1"/>
</dbReference>
<dbReference type="AlphaFoldDB" id="A0A517SAQ9"/>
<sequence>MLDVSHITPLFDYFVITTGTNPRQIRAIADGVEATMKEHGSPRQSVDGRDSGNWIVQDYGDVVLHVFTPEGRSQYDLEGLWGDAKRVDW</sequence>
<dbReference type="Pfam" id="PF02410">
    <property type="entry name" value="RsfS"/>
    <property type="match status" value="1"/>
</dbReference>
<dbReference type="NCBIfam" id="TIGR00090">
    <property type="entry name" value="rsfS_iojap_ybeB"/>
    <property type="match status" value="1"/>
</dbReference>
<dbReference type="Proteomes" id="UP000315700">
    <property type="component" value="Chromosome"/>
</dbReference>
<keyword evidence="3" id="KW-1185">Reference proteome</keyword>
<evidence type="ECO:0000313" key="2">
    <source>
        <dbReference type="EMBL" id="QDT53202.1"/>
    </source>
</evidence>
<dbReference type="InterPro" id="IPR043519">
    <property type="entry name" value="NT_sf"/>
</dbReference>
<protein>
    <submittedName>
        <fullName evidence="2">Ribosomal silencing factor RsfS</fullName>
    </submittedName>
</protein>
<evidence type="ECO:0000256" key="1">
    <source>
        <dbReference type="ARBA" id="ARBA00010574"/>
    </source>
</evidence>
<dbReference type="SUPFAM" id="SSF81301">
    <property type="entry name" value="Nucleotidyltransferase"/>
    <property type="match status" value="1"/>
</dbReference>
<organism evidence="2 3">
    <name type="scientific">Caulifigura coniformis</name>
    <dbReference type="NCBI Taxonomy" id="2527983"/>
    <lineage>
        <taxon>Bacteria</taxon>
        <taxon>Pseudomonadati</taxon>
        <taxon>Planctomycetota</taxon>
        <taxon>Planctomycetia</taxon>
        <taxon>Planctomycetales</taxon>
        <taxon>Planctomycetaceae</taxon>
        <taxon>Caulifigura</taxon>
    </lineage>
</organism>
<dbReference type="GO" id="GO:0017148">
    <property type="term" value="P:negative regulation of translation"/>
    <property type="evidence" value="ECO:0007669"/>
    <property type="project" value="TreeGrafter"/>
</dbReference>
<dbReference type="FunCoup" id="A0A517SAQ9">
    <property type="interactions" value="437"/>
</dbReference>
<dbReference type="PANTHER" id="PTHR21043">
    <property type="entry name" value="IOJAP SUPERFAMILY ORTHOLOG"/>
    <property type="match status" value="1"/>
</dbReference>
<gene>
    <name evidence="2" type="primary">rsfS</name>
    <name evidence="2" type="ORF">Pan44_12180</name>
</gene>
<dbReference type="KEGG" id="ccos:Pan44_12180"/>
<dbReference type="EMBL" id="CP036271">
    <property type="protein sequence ID" value="QDT53202.1"/>
    <property type="molecule type" value="Genomic_DNA"/>
</dbReference>
<dbReference type="PANTHER" id="PTHR21043:SF0">
    <property type="entry name" value="MITOCHONDRIAL ASSEMBLY OF RIBOSOMAL LARGE SUBUNIT PROTEIN 1"/>
    <property type="match status" value="1"/>
</dbReference>
<evidence type="ECO:0000313" key="3">
    <source>
        <dbReference type="Proteomes" id="UP000315700"/>
    </source>
</evidence>
<dbReference type="GO" id="GO:0043023">
    <property type="term" value="F:ribosomal large subunit binding"/>
    <property type="evidence" value="ECO:0007669"/>
    <property type="project" value="TreeGrafter"/>
</dbReference>
<accession>A0A517SAQ9</accession>
<dbReference type="GO" id="GO:0090071">
    <property type="term" value="P:negative regulation of ribosome biogenesis"/>
    <property type="evidence" value="ECO:0007669"/>
    <property type="project" value="TreeGrafter"/>
</dbReference>
<comment type="similarity">
    <text evidence="1">Belongs to the Iojap/RsfS family.</text>
</comment>